<dbReference type="InterPro" id="IPR011989">
    <property type="entry name" value="ARM-like"/>
</dbReference>
<comment type="caution">
    <text evidence="6">The sequence shown here is derived from an EMBL/GenBank/DDBJ whole genome shotgun (WGS) entry which is preliminary data.</text>
</comment>
<reference evidence="6" key="1">
    <citation type="journal article" date="2021" name="Cell">
        <title>Tracing the genetic footprints of vertebrate landing in non-teleost ray-finned fishes.</title>
        <authorList>
            <person name="Bi X."/>
            <person name="Wang K."/>
            <person name="Yang L."/>
            <person name="Pan H."/>
            <person name="Jiang H."/>
            <person name="Wei Q."/>
            <person name="Fang M."/>
            <person name="Yu H."/>
            <person name="Zhu C."/>
            <person name="Cai Y."/>
            <person name="He Y."/>
            <person name="Gan X."/>
            <person name="Zeng H."/>
            <person name="Yu D."/>
            <person name="Zhu Y."/>
            <person name="Jiang H."/>
            <person name="Qiu Q."/>
            <person name="Yang H."/>
            <person name="Zhang Y.E."/>
            <person name="Wang W."/>
            <person name="Zhu M."/>
            <person name="He S."/>
            <person name="Zhang G."/>
        </authorList>
    </citation>
    <scope>NUCLEOTIDE SEQUENCE</scope>
    <source>
        <strain evidence="6">Bchr_001</strain>
    </source>
</reference>
<dbReference type="Gene3D" id="1.25.10.10">
    <property type="entry name" value="Leucine-rich Repeat Variant"/>
    <property type="match status" value="1"/>
</dbReference>
<dbReference type="SUPFAM" id="SSF48371">
    <property type="entry name" value="ARM repeat"/>
    <property type="match status" value="1"/>
</dbReference>
<dbReference type="EMBL" id="JAAWVN010022735">
    <property type="protein sequence ID" value="MBN3293699.1"/>
    <property type="molecule type" value="Genomic_DNA"/>
</dbReference>
<gene>
    <name evidence="6" type="primary">Armc8</name>
    <name evidence="6" type="ORF">GTO92_0007915</name>
</gene>
<organism evidence="6 7">
    <name type="scientific">Polypterus senegalus</name>
    <name type="common">Senegal bichir</name>
    <dbReference type="NCBI Taxonomy" id="55291"/>
    <lineage>
        <taxon>Eukaryota</taxon>
        <taxon>Metazoa</taxon>
        <taxon>Chordata</taxon>
        <taxon>Craniata</taxon>
        <taxon>Vertebrata</taxon>
        <taxon>Euteleostomi</taxon>
        <taxon>Actinopterygii</taxon>
        <taxon>Polypteriformes</taxon>
        <taxon>Polypteridae</taxon>
        <taxon>Polypterus</taxon>
    </lineage>
</organism>
<keyword evidence="4" id="KW-0677">Repeat</keyword>
<keyword evidence="3" id="KW-0963">Cytoplasm</keyword>
<dbReference type="PANTHER" id="PTHR15651">
    <property type="entry name" value="ARMADILLO REPEAT-CONTAINING PROTEIN 8"/>
    <property type="match status" value="1"/>
</dbReference>
<dbReference type="InterPro" id="IPR038739">
    <property type="entry name" value="ARMC8/Vid28"/>
</dbReference>
<protein>
    <submittedName>
        <fullName evidence="6">ARMC8 protein</fullName>
    </submittedName>
</protein>
<sequence>MMNDDILQKVKYYMGHSNVKLQIAATFCISNLIWNEEEGQRDATFSSSQERQDKLREMGIVDILHKLTQSADANLCDRAKTAMQQYLA</sequence>
<proteinExistence type="predicted"/>
<evidence type="ECO:0000256" key="2">
    <source>
        <dbReference type="ARBA" id="ARBA00004496"/>
    </source>
</evidence>
<name>A0ABS2Z4N1_POLSE</name>
<feature type="non-terminal residue" evidence="6">
    <location>
        <position position="88"/>
    </location>
</feature>
<keyword evidence="7" id="KW-1185">Reference proteome</keyword>
<evidence type="ECO:0000256" key="3">
    <source>
        <dbReference type="ARBA" id="ARBA00022490"/>
    </source>
</evidence>
<dbReference type="InterPro" id="IPR016024">
    <property type="entry name" value="ARM-type_fold"/>
</dbReference>
<evidence type="ECO:0000313" key="7">
    <source>
        <dbReference type="Proteomes" id="UP001166052"/>
    </source>
</evidence>
<feature type="non-terminal residue" evidence="6">
    <location>
        <position position="1"/>
    </location>
</feature>
<dbReference type="PANTHER" id="PTHR15651:SF7">
    <property type="entry name" value="ARMADILLO REPEAT-CONTAINING PROTEIN 8"/>
    <property type="match status" value="1"/>
</dbReference>
<dbReference type="Proteomes" id="UP001166052">
    <property type="component" value="Unassembled WGS sequence"/>
</dbReference>
<comment type="subcellular location">
    <subcellularLocation>
        <location evidence="2">Cytoplasm</location>
    </subcellularLocation>
    <subcellularLocation>
        <location evidence="1">Nucleus</location>
    </subcellularLocation>
</comment>
<evidence type="ECO:0000313" key="6">
    <source>
        <dbReference type="EMBL" id="MBN3293699.1"/>
    </source>
</evidence>
<evidence type="ECO:0000256" key="1">
    <source>
        <dbReference type="ARBA" id="ARBA00004123"/>
    </source>
</evidence>
<evidence type="ECO:0000256" key="4">
    <source>
        <dbReference type="ARBA" id="ARBA00022737"/>
    </source>
</evidence>
<evidence type="ECO:0000256" key="5">
    <source>
        <dbReference type="ARBA" id="ARBA00023242"/>
    </source>
</evidence>
<keyword evidence="5" id="KW-0539">Nucleus</keyword>
<accession>A0ABS2Z4N1</accession>